<sequence length="96" mass="10877">MEFGSKFVYLQGEDDDADVIMLEEGLKKASLDDLKKNDEDGDVCMLDILDTAGQEEFSTMREQYMRLGQAFVIVYSIDDKNSFQAALDIHTLAKKD</sequence>
<keyword evidence="2" id="KW-0342">GTP-binding</keyword>
<evidence type="ECO:0000313" key="4">
    <source>
        <dbReference type="Proteomes" id="UP000230750"/>
    </source>
</evidence>
<keyword evidence="4" id="KW-1185">Reference proteome</keyword>
<dbReference type="Proteomes" id="UP000230750">
    <property type="component" value="Unassembled WGS sequence"/>
</dbReference>
<keyword evidence="1" id="KW-0547">Nucleotide-binding</keyword>
<dbReference type="PROSITE" id="PS51419">
    <property type="entry name" value="RAB"/>
    <property type="match status" value="1"/>
</dbReference>
<protein>
    <submittedName>
        <fullName evidence="3">Ras family small GTPase (RAP-1)</fullName>
    </submittedName>
</protein>
<dbReference type="Gene3D" id="3.40.50.300">
    <property type="entry name" value="P-loop containing nucleotide triphosphate hydrolases"/>
    <property type="match status" value="1"/>
</dbReference>
<reference evidence="3 4" key="1">
    <citation type="journal article" date="2017" name="PLoS Biol.">
        <title>The sea cucumber genome provides insights into morphological evolution and visceral regeneration.</title>
        <authorList>
            <person name="Zhang X."/>
            <person name="Sun L."/>
            <person name="Yuan J."/>
            <person name="Sun Y."/>
            <person name="Gao Y."/>
            <person name="Zhang L."/>
            <person name="Li S."/>
            <person name="Dai H."/>
            <person name="Hamel J.F."/>
            <person name="Liu C."/>
            <person name="Yu Y."/>
            <person name="Liu S."/>
            <person name="Lin W."/>
            <person name="Guo K."/>
            <person name="Jin S."/>
            <person name="Xu P."/>
            <person name="Storey K.B."/>
            <person name="Huan P."/>
            <person name="Zhang T."/>
            <person name="Zhou Y."/>
            <person name="Zhang J."/>
            <person name="Lin C."/>
            <person name="Li X."/>
            <person name="Xing L."/>
            <person name="Huo D."/>
            <person name="Sun M."/>
            <person name="Wang L."/>
            <person name="Mercier A."/>
            <person name="Li F."/>
            <person name="Yang H."/>
            <person name="Xiang J."/>
        </authorList>
    </citation>
    <scope>NUCLEOTIDE SEQUENCE [LARGE SCALE GENOMIC DNA]</scope>
    <source>
        <strain evidence="3">Shaxun</strain>
        <tissue evidence="3">Muscle</tissue>
    </source>
</reference>
<dbReference type="GO" id="GO:0005525">
    <property type="term" value="F:GTP binding"/>
    <property type="evidence" value="ECO:0007669"/>
    <property type="project" value="UniProtKB-KW"/>
</dbReference>
<gene>
    <name evidence="3" type="ORF">BSL78_20912</name>
</gene>
<proteinExistence type="predicted"/>
<dbReference type="OrthoDB" id="6150323at2759"/>
<evidence type="ECO:0000256" key="2">
    <source>
        <dbReference type="ARBA" id="ARBA00023134"/>
    </source>
</evidence>
<dbReference type="SUPFAM" id="SSF52540">
    <property type="entry name" value="P-loop containing nucleoside triphosphate hydrolases"/>
    <property type="match status" value="1"/>
</dbReference>
<dbReference type="SMART" id="SM00173">
    <property type="entry name" value="RAS"/>
    <property type="match status" value="1"/>
</dbReference>
<dbReference type="EMBL" id="MRZV01000950">
    <property type="protein sequence ID" value="PIK42234.1"/>
    <property type="molecule type" value="Genomic_DNA"/>
</dbReference>
<dbReference type="PANTHER" id="PTHR24070">
    <property type="entry name" value="RAS, DI-RAS, AND RHEB FAMILY MEMBERS OF SMALL GTPASE SUPERFAMILY"/>
    <property type="match status" value="1"/>
</dbReference>
<dbReference type="STRING" id="307972.A0A2G8K2L9"/>
<dbReference type="Pfam" id="PF00071">
    <property type="entry name" value="Ras"/>
    <property type="match status" value="1"/>
</dbReference>
<dbReference type="GO" id="GO:0003924">
    <property type="term" value="F:GTPase activity"/>
    <property type="evidence" value="ECO:0007669"/>
    <property type="project" value="InterPro"/>
</dbReference>
<comment type="caution">
    <text evidence="3">The sequence shown here is derived from an EMBL/GenBank/DDBJ whole genome shotgun (WGS) entry which is preliminary data.</text>
</comment>
<evidence type="ECO:0000256" key="1">
    <source>
        <dbReference type="ARBA" id="ARBA00022741"/>
    </source>
</evidence>
<name>A0A2G8K2L9_STIJA</name>
<dbReference type="InterPro" id="IPR001806">
    <property type="entry name" value="Small_GTPase"/>
</dbReference>
<dbReference type="AlphaFoldDB" id="A0A2G8K2L9"/>
<dbReference type="InterPro" id="IPR027417">
    <property type="entry name" value="P-loop_NTPase"/>
</dbReference>
<accession>A0A2G8K2L9</accession>
<evidence type="ECO:0000313" key="3">
    <source>
        <dbReference type="EMBL" id="PIK42234.1"/>
    </source>
</evidence>
<dbReference type="GO" id="GO:0016020">
    <property type="term" value="C:membrane"/>
    <property type="evidence" value="ECO:0007669"/>
    <property type="project" value="InterPro"/>
</dbReference>
<organism evidence="3 4">
    <name type="scientific">Stichopus japonicus</name>
    <name type="common">Sea cucumber</name>
    <dbReference type="NCBI Taxonomy" id="307972"/>
    <lineage>
        <taxon>Eukaryota</taxon>
        <taxon>Metazoa</taxon>
        <taxon>Echinodermata</taxon>
        <taxon>Eleutherozoa</taxon>
        <taxon>Echinozoa</taxon>
        <taxon>Holothuroidea</taxon>
        <taxon>Aspidochirotacea</taxon>
        <taxon>Aspidochirotida</taxon>
        <taxon>Stichopodidae</taxon>
        <taxon>Apostichopus</taxon>
    </lineage>
</organism>
<dbReference type="GO" id="GO:0007165">
    <property type="term" value="P:signal transduction"/>
    <property type="evidence" value="ECO:0007669"/>
    <property type="project" value="InterPro"/>
</dbReference>
<dbReference type="InterPro" id="IPR020849">
    <property type="entry name" value="Small_GTPase_Ras-type"/>
</dbReference>
<dbReference type="PROSITE" id="PS51421">
    <property type="entry name" value="RAS"/>
    <property type="match status" value="1"/>
</dbReference>